<evidence type="ECO:0000313" key="3">
    <source>
        <dbReference type="EMBL" id="TWD72962.1"/>
    </source>
</evidence>
<keyword evidence="1" id="KW-0732">Signal</keyword>
<dbReference type="AlphaFoldDB" id="A0A561B288"/>
<dbReference type="PROSITE" id="PS51318">
    <property type="entry name" value="TAT"/>
    <property type="match status" value="1"/>
</dbReference>
<dbReference type="Gene3D" id="3.40.190.10">
    <property type="entry name" value="Periplasmic binding protein-like II"/>
    <property type="match status" value="3"/>
</dbReference>
<evidence type="ECO:0000313" key="4">
    <source>
        <dbReference type="Proteomes" id="UP000319722"/>
    </source>
</evidence>
<dbReference type="RefSeq" id="WP_145747755.1">
    <property type="nucleotide sequence ID" value="NZ_VIVL01000026.1"/>
</dbReference>
<organism evidence="3 4">
    <name type="scientific">Variovorax beijingensis</name>
    <dbReference type="NCBI Taxonomy" id="2496117"/>
    <lineage>
        <taxon>Bacteria</taxon>
        <taxon>Pseudomonadati</taxon>
        <taxon>Pseudomonadota</taxon>
        <taxon>Betaproteobacteria</taxon>
        <taxon>Burkholderiales</taxon>
        <taxon>Comamonadaceae</taxon>
        <taxon>Variovorax</taxon>
    </lineage>
</organism>
<protein>
    <submittedName>
        <fullName evidence="3">Amino acid ABC transporter substrate-binding protein (PAAT family)</fullName>
    </submittedName>
</protein>
<dbReference type="OrthoDB" id="6192933at2"/>
<dbReference type="SMART" id="SM00062">
    <property type="entry name" value="PBPb"/>
    <property type="match status" value="1"/>
</dbReference>
<evidence type="ECO:0000256" key="1">
    <source>
        <dbReference type="ARBA" id="ARBA00022729"/>
    </source>
</evidence>
<dbReference type="EMBL" id="VIVL01000026">
    <property type="protein sequence ID" value="TWD72962.1"/>
    <property type="molecule type" value="Genomic_DNA"/>
</dbReference>
<reference evidence="3 4" key="1">
    <citation type="submission" date="2019-06" db="EMBL/GenBank/DDBJ databases">
        <title>Sorghum-associated microbial communities from plants grown in Nebraska, USA.</title>
        <authorList>
            <person name="Schachtman D."/>
        </authorList>
    </citation>
    <scope>NUCLEOTIDE SEQUENCE [LARGE SCALE GENOMIC DNA]</scope>
    <source>
        <strain evidence="3 4">T529</strain>
    </source>
</reference>
<dbReference type="InterPro" id="IPR006311">
    <property type="entry name" value="TAT_signal"/>
</dbReference>
<name>A0A561B288_9BURK</name>
<accession>A0A561B288</accession>
<dbReference type="PANTHER" id="PTHR35936:SF19">
    <property type="entry name" value="AMINO-ACID-BINDING PROTEIN YXEM-RELATED"/>
    <property type="match status" value="1"/>
</dbReference>
<dbReference type="InterPro" id="IPR001638">
    <property type="entry name" value="Solute-binding_3/MltF_N"/>
</dbReference>
<dbReference type="PANTHER" id="PTHR35936">
    <property type="entry name" value="MEMBRANE-BOUND LYTIC MUREIN TRANSGLYCOSYLASE F"/>
    <property type="match status" value="1"/>
</dbReference>
<proteinExistence type="predicted"/>
<feature type="domain" description="Solute-binding protein family 3/N-terminal" evidence="2">
    <location>
        <begin position="47"/>
        <end position="280"/>
    </location>
</feature>
<comment type="caution">
    <text evidence="3">The sequence shown here is derived from an EMBL/GenBank/DDBJ whole genome shotgun (WGS) entry which is preliminary data.</text>
</comment>
<sequence length="287" mass="30607">MHTSPPSSSFPRLSRRACLQWAAAAGVAALAGTVRAGALDRIRARGTLSVAIYQDMPPFHVAGQGIDIELARALAGALDVKLSLLPFLADENMGDDLRNMVWRGHYLGFGPADVLLHVPVDRPLMDETPQALIFAPYYRERVVLARRLDRLPQLDTLSALGDAKVAVSGKTLAGWLMIGADNGAYRDQLDTQPKDGAEAARALQRGEVAAAAGLASEIESVLRGDARFAIAPLPSPRIQRNGWAVGMAVKKDATDLAQALQASVNALAQSGRLRTMFEGGNVAWQAP</sequence>
<gene>
    <name evidence="3" type="ORF">FB547_1262</name>
</gene>
<dbReference type="SUPFAM" id="SSF53850">
    <property type="entry name" value="Periplasmic binding protein-like II"/>
    <property type="match status" value="1"/>
</dbReference>
<dbReference type="Proteomes" id="UP000319722">
    <property type="component" value="Unassembled WGS sequence"/>
</dbReference>
<evidence type="ECO:0000259" key="2">
    <source>
        <dbReference type="SMART" id="SM00062"/>
    </source>
</evidence>